<dbReference type="EMBL" id="CP036266">
    <property type="protein sequence ID" value="QDT23949.1"/>
    <property type="molecule type" value="Genomic_DNA"/>
</dbReference>
<evidence type="ECO:0000256" key="3">
    <source>
        <dbReference type="ARBA" id="ARBA00022723"/>
    </source>
</evidence>
<comment type="cofactor">
    <cofactor evidence="1">
        <name>Ca(2+)</name>
        <dbReference type="ChEBI" id="CHEBI:29108"/>
    </cofactor>
</comment>
<feature type="chain" id="PRO_5021827377" evidence="8">
    <location>
        <begin position="28"/>
        <end position="492"/>
    </location>
</feature>
<sequence length="492" mass="55705" precursor="true">MTTYLRYLLLILCFPLGVLIGPSAVSAAEKASQRPNILFLFSDDQRADALGAYQNPHIQTPNLDQLAQAGFSFRNAYCMGSIHGAVCQPSRAMLNSGRSLYHVPMDLKGVMTMPQLLKESGYTTFGTGKWHNHRESFQKSFTLGTAAFMGGMSNHLKVPVVDLKDGKFENKRMGEKFSSELFVDATVDFLKTQPANKPFYAYVAFTAPHDPRMPPASAMEIYKDKQPPLPKNFMPQHPFNNGWMTGRDEALAGWPRQPEVVREQLTEYYAMITHMDSQIGRILKTLKTQGLDKNTIVIFSSDHGLAVGSHGLLGKQNLYEHSMKSPLIFKGPGIPQNESSEALVYLYDIFPTVCDLTQTSVPSGVEGLDLAPIWQGKQKGVRDSLFTTYEDLMRAVRDDRWKLIRYPQINKTQLFDLKNDPAELKDLSEHPEQQARIEQMLTTLKEWQQKTDDKQPLTSEHPKSEKIDLTGRKRKPDAHQPDWIVKKYFDSE</sequence>
<dbReference type="GO" id="GO:0004065">
    <property type="term" value="F:arylsulfatase activity"/>
    <property type="evidence" value="ECO:0007669"/>
    <property type="project" value="UniProtKB-EC"/>
</dbReference>
<evidence type="ECO:0000313" key="11">
    <source>
        <dbReference type="Proteomes" id="UP000320421"/>
    </source>
</evidence>
<evidence type="ECO:0000259" key="9">
    <source>
        <dbReference type="Pfam" id="PF00884"/>
    </source>
</evidence>
<dbReference type="AlphaFoldDB" id="A0A517PX57"/>
<evidence type="ECO:0000256" key="1">
    <source>
        <dbReference type="ARBA" id="ARBA00001913"/>
    </source>
</evidence>
<dbReference type="Pfam" id="PF00884">
    <property type="entry name" value="Sulfatase"/>
    <property type="match status" value="1"/>
</dbReference>
<evidence type="ECO:0000256" key="6">
    <source>
        <dbReference type="ARBA" id="ARBA00022837"/>
    </source>
</evidence>
<evidence type="ECO:0000256" key="8">
    <source>
        <dbReference type="SAM" id="SignalP"/>
    </source>
</evidence>
<proteinExistence type="inferred from homology"/>
<dbReference type="Proteomes" id="UP000320421">
    <property type="component" value="Chromosome"/>
</dbReference>
<feature type="signal peptide" evidence="8">
    <location>
        <begin position="1"/>
        <end position="27"/>
    </location>
</feature>
<keyword evidence="6" id="KW-0106">Calcium</keyword>
<keyword evidence="4 8" id="KW-0732">Signal</keyword>
<dbReference type="PANTHER" id="PTHR42693:SF42">
    <property type="entry name" value="ARYLSULFATASE G"/>
    <property type="match status" value="1"/>
</dbReference>
<feature type="region of interest" description="Disordered" evidence="7">
    <location>
        <begin position="448"/>
        <end position="481"/>
    </location>
</feature>
<dbReference type="InterPro" id="IPR050738">
    <property type="entry name" value="Sulfatase"/>
</dbReference>
<organism evidence="10 11">
    <name type="scientific">Gimesia chilikensis</name>
    <dbReference type="NCBI Taxonomy" id="2605989"/>
    <lineage>
        <taxon>Bacteria</taxon>
        <taxon>Pseudomonadati</taxon>
        <taxon>Planctomycetota</taxon>
        <taxon>Planctomycetia</taxon>
        <taxon>Planctomycetales</taxon>
        <taxon>Planctomycetaceae</taxon>
        <taxon>Gimesia</taxon>
    </lineage>
</organism>
<protein>
    <submittedName>
        <fullName evidence="10">Arylsulfatase</fullName>
        <ecNumber evidence="10">3.1.6.1</ecNumber>
    </submittedName>
</protein>
<evidence type="ECO:0000256" key="4">
    <source>
        <dbReference type="ARBA" id="ARBA00022729"/>
    </source>
</evidence>
<evidence type="ECO:0000256" key="5">
    <source>
        <dbReference type="ARBA" id="ARBA00022801"/>
    </source>
</evidence>
<dbReference type="PANTHER" id="PTHR42693">
    <property type="entry name" value="ARYLSULFATASE FAMILY MEMBER"/>
    <property type="match status" value="1"/>
</dbReference>
<dbReference type="CDD" id="cd16155">
    <property type="entry name" value="sulfatase_like"/>
    <property type="match status" value="1"/>
</dbReference>
<keyword evidence="11" id="KW-1185">Reference proteome</keyword>
<dbReference type="SUPFAM" id="SSF53649">
    <property type="entry name" value="Alkaline phosphatase-like"/>
    <property type="match status" value="1"/>
</dbReference>
<dbReference type="InterPro" id="IPR017850">
    <property type="entry name" value="Alkaline_phosphatase_core_sf"/>
</dbReference>
<keyword evidence="3" id="KW-0479">Metal-binding</keyword>
<dbReference type="Gene3D" id="3.40.720.10">
    <property type="entry name" value="Alkaline Phosphatase, subunit A"/>
    <property type="match status" value="1"/>
</dbReference>
<comment type="similarity">
    <text evidence="2">Belongs to the sulfatase family.</text>
</comment>
<gene>
    <name evidence="10" type="ORF">HG66A1_57750</name>
</gene>
<reference evidence="10 11" key="1">
    <citation type="submission" date="2019-02" db="EMBL/GenBank/DDBJ databases">
        <title>Deep-cultivation of Planctomycetes and their phenomic and genomic characterization uncovers novel biology.</title>
        <authorList>
            <person name="Wiegand S."/>
            <person name="Jogler M."/>
            <person name="Boedeker C."/>
            <person name="Pinto D."/>
            <person name="Vollmers J."/>
            <person name="Rivas-Marin E."/>
            <person name="Kohn T."/>
            <person name="Peeters S.H."/>
            <person name="Heuer A."/>
            <person name="Rast P."/>
            <person name="Oberbeckmann S."/>
            <person name="Bunk B."/>
            <person name="Jeske O."/>
            <person name="Meyerdierks A."/>
            <person name="Storesund J.E."/>
            <person name="Kallscheuer N."/>
            <person name="Luecker S."/>
            <person name="Lage O.M."/>
            <person name="Pohl T."/>
            <person name="Merkel B.J."/>
            <person name="Hornburger P."/>
            <person name="Mueller R.-W."/>
            <person name="Bruemmer F."/>
            <person name="Labrenz M."/>
            <person name="Spormann A.M."/>
            <person name="Op den Camp H."/>
            <person name="Overmann J."/>
            <person name="Amann R."/>
            <person name="Jetten M.S.M."/>
            <person name="Mascher T."/>
            <person name="Medema M.H."/>
            <person name="Devos D.P."/>
            <person name="Kaster A.-K."/>
            <person name="Ovreas L."/>
            <person name="Rohde M."/>
            <person name="Galperin M.Y."/>
            <person name="Jogler C."/>
        </authorList>
    </citation>
    <scope>NUCLEOTIDE SEQUENCE [LARGE SCALE GENOMIC DNA]</scope>
    <source>
        <strain evidence="10 11">HG66A1</strain>
    </source>
</reference>
<name>A0A517PX57_9PLAN</name>
<evidence type="ECO:0000313" key="10">
    <source>
        <dbReference type="EMBL" id="QDT23949.1"/>
    </source>
</evidence>
<accession>A0A517PX57</accession>
<dbReference type="RefSeq" id="WP_145192122.1">
    <property type="nucleotide sequence ID" value="NZ_CP036266.1"/>
</dbReference>
<evidence type="ECO:0000256" key="7">
    <source>
        <dbReference type="SAM" id="MobiDB-lite"/>
    </source>
</evidence>
<evidence type="ECO:0000256" key="2">
    <source>
        <dbReference type="ARBA" id="ARBA00008779"/>
    </source>
</evidence>
<dbReference type="OrthoDB" id="9762324at2"/>
<dbReference type="GO" id="GO:0046872">
    <property type="term" value="F:metal ion binding"/>
    <property type="evidence" value="ECO:0007669"/>
    <property type="project" value="UniProtKB-KW"/>
</dbReference>
<dbReference type="EC" id="3.1.6.1" evidence="10"/>
<feature type="domain" description="Sulfatase N-terminal" evidence="9">
    <location>
        <begin position="35"/>
        <end position="358"/>
    </location>
</feature>
<dbReference type="InterPro" id="IPR000917">
    <property type="entry name" value="Sulfatase_N"/>
</dbReference>
<keyword evidence="5 10" id="KW-0378">Hydrolase</keyword>